<dbReference type="Gramene" id="PRQ52971">
    <property type="protein sequence ID" value="PRQ52971"/>
    <property type="gene ID" value="RchiOBHm_Chr2g0161361"/>
</dbReference>
<name>A0A2P6S2T8_ROSCH</name>
<evidence type="ECO:0000256" key="1">
    <source>
        <dbReference type="SAM" id="SignalP"/>
    </source>
</evidence>
<evidence type="ECO:0000313" key="2">
    <source>
        <dbReference type="EMBL" id="PRQ52971.1"/>
    </source>
</evidence>
<comment type="caution">
    <text evidence="2">The sequence shown here is derived from an EMBL/GenBank/DDBJ whole genome shotgun (WGS) entry which is preliminary data.</text>
</comment>
<dbReference type="EMBL" id="PDCK01000040">
    <property type="protein sequence ID" value="PRQ52971.1"/>
    <property type="molecule type" value="Genomic_DNA"/>
</dbReference>
<sequence length="62" mass="7045">MLRLTHALVLWTIACGFPCFGIMDPSTRIYDLLPVNLVFPCFGIMDPNTWICDLLPVNPKIH</sequence>
<dbReference type="Proteomes" id="UP000238479">
    <property type="component" value="Chromosome 2"/>
</dbReference>
<feature type="signal peptide" evidence="1">
    <location>
        <begin position="1"/>
        <end position="16"/>
    </location>
</feature>
<keyword evidence="1" id="KW-0732">Signal</keyword>
<keyword evidence="3" id="KW-1185">Reference proteome</keyword>
<dbReference type="AlphaFoldDB" id="A0A2P6S2T8"/>
<evidence type="ECO:0000313" key="3">
    <source>
        <dbReference type="Proteomes" id="UP000238479"/>
    </source>
</evidence>
<protein>
    <submittedName>
        <fullName evidence="2">Uncharacterized protein</fullName>
    </submittedName>
</protein>
<accession>A0A2P6S2T8</accession>
<proteinExistence type="predicted"/>
<feature type="chain" id="PRO_5015127670" evidence="1">
    <location>
        <begin position="17"/>
        <end position="62"/>
    </location>
</feature>
<gene>
    <name evidence="2" type="ORF">RchiOBHm_Chr2g0161361</name>
</gene>
<reference evidence="2 3" key="1">
    <citation type="journal article" date="2018" name="Nat. Genet.">
        <title>The Rosa genome provides new insights in the design of modern roses.</title>
        <authorList>
            <person name="Bendahmane M."/>
        </authorList>
    </citation>
    <scope>NUCLEOTIDE SEQUENCE [LARGE SCALE GENOMIC DNA]</scope>
    <source>
        <strain evidence="3">cv. Old Blush</strain>
    </source>
</reference>
<dbReference type="PROSITE" id="PS51257">
    <property type="entry name" value="PROKAR_LIPOPROTEIN"/>
    <property type="match status" value="1"/>
</dbReference>
<organism evidence="2 3">
    <name type="scientific">Rosa chinensis</name>
    <name type="common">China rose</name>
    <dbReference type="NCBI Taxonomy" id="74649"/>
    <lineage>
        <taxon>Eukaryota</taxon>
        <taxon>Viridiplantae</taxon>
        <taxon>Streptophyta</taxon>
        <taxon>Embryophyta</taxon>
        <taxon>Tracheophyta</taxon>
        <taxon>Spermatophyta</taxon>
        <taxon>Magnoliopsida</taxon>
        <taxon>eudicotyledons</taxon>
        <taxon>Gunneridae</taxon>
        <taxon>Pentapetalae</taxon>
        <taxon>rosids</taxon>
        <taxon>fabids</taxon>
        <taxon>Rosales</taxon>
        <taxon>Rosaceae</taxon>
        <taxon>Rosoideae</taxon>
        <taxon>Rosoideae incertae sedis</taxon>
        <taxon>Rosa</taxon>
    </lineage>
</organism>